<reference evidence="2 3" key="1">
    <citation type="submission" date="2019-05" db="EMBL/GenBank/DDBJ databases">
        <authorList>
            <person name="Narsing Rao M.P."/>
            <person name="Li W.J."/>
        </authorList>
    </citation>
    <scope>NUCLEOTIDE SEQUENCE [LARGE SCALE GENOMIC DNA]</scope>
    <source>
        <strain evidence="2 3">SYSU_K30003</strain>
    </source>
</reference>
<keyword evidence="1" id="KW-0472">Membrane</keyword>
<name>A0A5R9GPI2_9BACL</name>
<feature type="transmembrane region" description="Helical" evidence="1">
    <location>
        <begin position="7"/>
        <end position="26"/>
    </location>
</feature>
<accession>A0A5R9GPI2</accession>
<organism evidence="2 3">
    <name type="scientific">Paenibacillus antri</name>
    <dbReference type="NCBI Taxonomy" id="2582848"/>
    <lineage>
        <taxon>Bacteria</taxon>
        <taxon>Bacillati</taxon>
        <taxon>Bacillota</taxon>
        <taxon>Bacilli</taxon>
        <taxon>Bacillales</taxon>
        <taxon>Paenibacillaceae</taxon>
        <taxon>Paenibacillus</taxon>
    </lineage>
</organism>
<evidence type="ECO:0000256" key="1">
    <source>
        <dbReference type="SAM" id="Phobius"/>
    </source>
</evidence>
<dbReference type="RefSeq" id="WP_138192108.1">
    <property type="nucleotide sequence ID" value="NZ_VCIW01000001.1"/>
</dbReference>
<keyword evidence="1" id="KW-1133">Transmembrane helix</keyword>
<gene>
    <name evidence="2" type="ORF">FE782_02395</name>
</gene>
<dbReference type="AlphaFoldDB" id="A0A5R9GPI2"/>
<keyword evidence="3" id="KW-1185">Reference proteome</keyword>
<dbReference type="EMBL" id="VCIW01000001">
    <property type="protein sequence ID" value="TLS54215.1"/>
    <property type="molecule type" value="Genomic_DNA"/>
</dbReference>
<evidence type="ECO:0000313" key="3">
    <source>
        <dbReference type="Proteomes" id="UP000309676"/>
    </source>
</evidence>
<keyword evidence="1" id="KW-0812">Transmembrane</keyword>
<comment type="caution">
    <text evidence="2">The sequence shown here is derived from an EMBL/GenBank/DDBJ whole genome shotgun (WGS) entry which is preliminary data.</text>
</comment>
<feature type="transmembrane region" description="Helical" evidence="1">
    <location>
        <begin position="38"/>
        <end position="61"/>
    </location>
</feature>
<protein>
    <submittedName>
        <fullName evidence="2">Uncharacterized protein</fullName>
    </submittedName>
</protein>
<dbReference type="Proteomes" id="UP000309676">
    <property type="component" value="Unassembled WGS sequence"/>
</dbReference>
<sequence length="68" mass="7448">MERNFTFYVLLVAIGGVFAFLPRSAFGLFELFFGSGAGLFVSFLDYGVGLLGVGLIGYVLYKLLKKRA</sequence>
<evidence type="ECO:0000313" key="2">
    <source>
        <dbReference type="EMBL" id="TLS54215.1"/>
    </source>
</evidence>
<proteinExistence type="predicted"/>